<sequence>MDYFTRKINPDILIKSMNIHIIFEKIDNEYKLHSEYHNIYSNEELNIGQHHFPNLIPMKGGAILFASKTVPKVNTNHKQIEKIRKIIFENTFPIFIIGKMDDLCHDQKRNEFLENTCMNGVTAYAGPLSIVLIGIFNPNTQILQYFYVDGIQYESFIDFIPTFGTDITKIIENKMLNYIKNHSFDNCI</sequence>
<reference evidence="1" key="1">
    <citation type="submission" date="2021-02" db="EMBL/GenBank/DDBJ databases">
        <authorList>
            <person name="Nowell W R."/>
        </authorList>
    </citation>
    <scope>NUCLEOTIDE SEQUENCE</scope>
</reference>
<feature type="non-terminal residue" evidence="1">
    <location>
        <position position="1"/>
    </location>
</feature>
<gene>
    <name evidence="1" type="ORF">TMI583_LOCUS39848</name>
</gene>
<dbReference type="AlphaFoldDB" id="A0A8S2U6H3"/>
<protein>
    <submittedName>
        <fullName evidence="1">Uncharacterized protein</fullName>
    </submittedName>
</protein>
<proteinExistence type="predicted"/>
<dbReference type="EMBL" id="CAJOBA010060775">
    <property type="protein sequence ID" value="CAF4326458.1"/>
    <property type="molecule type" value="Genomic_DNA"/>
</dbReference>
<comment type="caution">
    <text evidence="1">The sequence shown here is derived from an EMBL/GenBank/DDBJ whole genome shotgun (WGS) entry which is preliminary data.</text>
</comment>
<evidence type="ECO:0000313" key="2">
    <source>
        <dbReference type="Proteomes" id="UP000682733"/>
    </source>
</evidence>
<organism evidence="1 2">
    <name type="scientific">Didymodactylos carnosus</name>
    <dbReference type="NCBI Taxonomy" id="1234261"/>
    <lineage>
        <taxon>Eukaryota</taxon>
        <taxon>Metazoa</taxon>
        <taxon>Spiralia</taxon>
        <taxon>Gnathifera</taxon>
        <taxon>Rotifera</taxon>
        <taxon>Eurotatoria</taxon>
        <taxon>Bdelloidea</taxon>
        <taxon>Philodinida</taxon>
        <taxon>Philodinidae</taxon>
        <taxon>Didymodactylos</taxon>
    </lineage>
</organism>
<dbReference type="Proteomes" id="UP000682733">
    <property type="component" value="Unassembled WGS sequence"/>
</dbReference>
<name>A0A8S2U6H3_9BILA</name>
<evidence type="ECO:0000313" key="1">
    <source>
        <dbReference type="EMBL" id="CAF4326458.1"/>
    </source>
</evidence>
<accession>A0A8S2U6H3</accession>